<reference evidence="4" key="4">
    <citation type="journal article" date="2008" name="Nucleic Acids Res.">
        <title>The rice annotation project database (RAP-DB): 2008 update.</title>
        <authorList>
            <consortium name="The rice annotation project (RAP)"/>
        </authorList>
    </citation>
    <scope>GENOME REANNOTATION</scope>
    <source>
        <strain evidence="4">cv. Nipponbare</strain>
    </source>
</reference>
<organism evidence="3 4">
    <name type="scientific">Oryza sativa subsp. japonica</name>
    <name type="common">Rice</name>
    <dbReference type="NCBI Taxonomy" id="39947"/>
    <lineage>
        <taxon>Eukaryota</taxon>
        <taxon>Viridiplantae</taxon>
        <taxon>Streptophyta</taxon>
        <taxon>Embryophyta</taxon>
        <taxon>Tracheophyta</taxon>
        <taxon>Spermatophyta</taxon>
        <taxon>Magnoliopsida</taxon>
        <taxon>Liliopsida</taxon>
        <taxon>Poales</taxon>
        <taxon>Poaceae</taxon>
        <taxon>BOP clade</taxon>
        <taxon>Oryzoideae</taxon>
        <taxon>Oryzeae</taxon>
        <taxon>Oryzinae</taxon>
        <taxon>Oryza</taxon>
        <taxon>Oryza sativa</taxon>
    </lineage>
</organism>
<evidence type="ECO:0000313" key="3">
    <source>
        <dbReference type="EMBL" id="BAD36445.1"/>
    </source>
</evidence>
<reference evidence="2" key="1">
    <citation type="submission" date="2002-02" db="EMBL/GenBank/DDBJ databases">
        <title>Oryza sativa nipponbare(GA3) genomic DNA, chromosome 9, BAC clone:OSJNBa0062A09.</title>
        <authorList>
            <person name="Sasaki T."/>
            <person name="Matsumoto T."/>
            <person name="Yamamoto K."/>
        </authorList>
    </citation>
    <scope>NUCLEOTIDE SEQUENCE</scope>
</reference>
<feature type="compositionally biased region" description="Low complexity" evidence="1">
    <location>
        <begin position="9"/>
        <end position="20"/>
    </location>
</feature>
<accession>Q69LI5</accession>
<name>Q69LI5_ORYSJ</name>
<evidence type="ECO:0000313" key="4">
    <source>
        <dbReference type="Proteomes" id="UP000000763"/>
    </source>
</evidence>
<dbReference type="EMBL" id="AP005837">
    <property type="protein sequence ID" value="BAD36445.1"/>
    <property type="molecule type" value="Genomic_DNA"/>
</dbReference>
<feature type="region of interest" description="Disordered" evidence="1">
    <location>
        <begin position="1"/>
        <end position="20"/>
    </location>
</feature>
<protein>
    <submittedName>
        <fullName evidence="3">Uncharacterized protein</fullName>
    </submittedName>
</protein>
<gene>
    <name evidence="3" type="ORF">OSJNBa0024K20.6</name>
    <name evidence="2" type="ORF">OSJNBa0062A09.37</name>
</gene>
<reference evidence="4" key="3">
    <citation type="journal article" date="2005" name="Nature">
        <title>The map-based sequence of the rice genome.</title>
        <authorList>
            <consortium name="International rice genome sequencing project (IRGSP)"/>
            <person name="Matsumoto T."/>
            <person name="Wu J."/>
            <person name="Kanamori H."/>
            <person name="Katayose Y."/>
            <person name="Fujisawa M."/>
            <person name="Namiki N."/>
            <person name="Mizuno H."/>
            <person name="Yamamoto K."/>
            <person name="Antonio B.A."/>
            <person name="Baba T."/>
            <person name="Sakata K."/>
            <person name="Nagamura Y."/>
            <person name="Aoki H."/>
            <person name="Arikawa K."/>
            <person name="Arita K."/>
            <person name="Bito T."/>
            <person name="Chiden Y."/>
            <person name="Fujitsuka N."/>
            <person name="Fukunaka R."/>
            <person name="Hamada M."/>
            <person name="Harada C."/>
            <person name="Hayashi A."/>
            <person name="Hijishita S."/>
            <person name="Honda M."/>
            <person name="Hosokawa S."/>
            <person name="Ichikawa Y."/>
            <person name="Idonuma A."/>
            <person name="Iijima M."/>
            <person name="Ikeda M."/>
            <person name="Ikeno M."/>
            <person name="Ito K."/>
            <person name="Ito S."/>
            <person name="Ito T."/>
            <person name="Ito Y."/>
            <person name="Ito Y."/>
            <person name="Iwabuchi A."/>
            <person name="Kamiya K."/>
            <person name="Karasawa W."/>
            <person name="Kurita K."/>
            <person name="Katagiri S."/>
            <person name="Kikuta A."/>
            <person name="Kobayashi H."/>
            <person name="Kobayashi N."/>
            <person name="Machita K."/>
            <person name="Maehara T."/>
            <person name="Masukawa M."/>
            <person name="Mizubayashi T."/>
            <person name="Mukai Y."/>
            <person name="Nagasaki H."/>
            <person name="Nagata Y."/>
            <person name="Naito S."/>
            <person name="Nakashima M."/>
            <person name="Nakama Y."/>
            <person name="Nakamichi Y."/>
            <person name="Nakamura M."/>
            <person name="Meguro A."/>
            <person name="Negishi M."/>
            <person name="Ohta I."/>
            <person name="Ohta T."/>
            <person name="Okamoto M."/>
            <person name="Ono N."/>
            <person name="Saji S."/>
            <person name="Sakaguchi M."/>
            <person name="Sakai K."/>
            <person name="Shibata M."/>
            <person name="Shimokawa T."/>
            <person name="Song J."/>
            <person name="Takazaki Y."/>
            <person name="Terasawa K."/>
            <person name="Tsugane M."/>
            <person name="Tsuji K."/>
            <person name="Ueda S."/>
            <person name="Waki K."/>
            <person name="Yamagata H."/>
            <person name="Yamamoto M."/>
            <person name="Yamamoto S."/>
            <person name="Yamane H."/>
            <person name="Yoshiki S."/>
            <person name="Yoshihara R."/>
            <person name="Yukawa K."/>
            <person name="Zhong H."/>
            <person name="Yano M."/>
            <person name="Yuan Q."/>
            <person name="Ouyang S."/>
            <person name="Liu J."/>
            <person name="Jones K.M."/>
            <person name="Gansberger K."/>
            <person name="Moffat K."/>
            <person name="Hill J."/>
            <person name="Bera J."/>
            <person name="Fadrosh D."/>
            <person name="Jin S."/>
            <person name="Johri S."/>
            <person name="Kim M."/>
            <person name="Overton L."/>
            <person name="Reardon M."/>
            <person name="Tsitrin T."/>
            <person name="Vuong H."/>
            <person name="Weaver B."/>
            <person name="Ciecko A."/>
            <person name="Tallon L."/>
            <person name="Jackson J."/>
            <person name="Pai G."/>
            <person name="Aken S.V."/>
            <person name="Utterback T."/>
            <person name="Reidmuller S."/>
            <person name="Feldblyum T."/>
            <person name="Hsiao J."/>
            <person name="Zismann V."/>
            <person name="Iobst S."/>
            <person name="de Vazeille A.R."/>
            <person name="Buell C.R."/>
            <person name="Ying K."/>
            <person name="Li Y."/>
            <person name="Lu T."/>
            <person name="Huang Y."/>
            <person name="Zhao Q."/>
            <person name="Feng Q."/>
            <person name="Zhang L."/>
            <person name="Zhu J."/>
            <person name="Weng Q."/>
            <person name="Mu J."/>
            <person name="Lu Y."/>
            <person name="Fan D."/>
            <person name="Liu Y."/>
            <person name="Guan J."/>
            <person name="Zhang Y."/>
            <person name="Yu S."/>
            <person name="Liu X."/>
            <person name="Zhang Y."/>
            <person name="Hong G."/>
            <person name="Han B."/>
            <person name="Choisne N."/>
            <person name="Demange N."/>
            <person name="Orjeda G."/>
            <person name="Samain S."/>
            <person name="Cattolico L."/>
            <person name="Pelletier E."/>
            <person name="Couloux A."/>
            <person name="Segurens B."/>
            <person name="Wincker P."/>
            <person name="D'Hont A."/>
            <person name="Scarpelli C."/>
            <person name="Weissenbach J."/>
            <person name="Salanoubat M."/>
            <person name="Quetier F."/>
            <person name="Yu Y."/>
            <person name="Kim H.R."/>
            <person name="Rambo T."/>
            <person name="Currie J."/>
            <person name="Collura K."/>
            <person name="Luo M."/>
            <person name="Yang T."/>
            <person name="Ammiraju J.S.S."/>
            <person name="Engler F."/>
            <person name="Soderlund C."/>
            <person name="Wing R.A."/>
            <person name="Palmer L.E."/>
            <person name="de la Bastide M."/>
            <person name="Spiegel L."/>
            <person name="Nascimento L."/>
            <person name="Zutavern T."/>
            <person name="O'Shaughnessy A."/>
            <person name="Dike S."/>
            <person name="Dedhia N."/>
            <person name="Preston R."/>
            <person name="Balija V."/>
            <person name="McCombie W.R."/>
            <person name="Chow T."/>
            <person name="Chen H."/>
            <person name="Chung M."/>
            <person name="Chen C."/>
            <person name="Shaw J."/>
            <person name="Wu H."/>
            <person name="Hsiao K."/>
            <person name="Chao Y."/>
            <person name="Chu M."/>
            <person name="Cheng C."/>
            <person name="Hour A."/>
            <person name="Lee P."/>
            <person name="Lin S."/>
            <person name="Lin Y."/>
            <person name="Liou J."/>
            <person name="Liu S."/>
            <person name="Hsing Y."/>
            <person name="Raghuvanshi S."/>
            <person name="Mohanty A."/>
            <person name="Bharti A.K."/>
            <person name="Gaur A."/>
            <person name="Gupta V."/>
            <person name="Kumar D."/>
            <person name="Ravi V."/>
            <person name="Vij S."/>
            <person name="Kapur A."/>
            <person name="Khurana P."/>
            <person name="Khurana P."/>
            <person name="Khurana J.P."/>
            <person name="Tyagi A.K."/>
            <person name="Gaikwad K."/>
            <person name="Singh A."/>
            <person name="Dalal V."/>
            <person name="Srivastava S."/>
            <person name="Dixit A."/>
            <person name="Pal A.K."/>
            <person name="Ghazi I.A."/>
            <person name="Yadav M."/>
            <person name="Pandit A."/>
            <person name="Bhargava A."/>
            <person name="Sureshbabu K."/>
            <person name="Batra K."/>
            <person name="Sharma T.R."/>
            <person name="Mohapatra T."/>
            <person name="Singh N.K."/>
            <person name="Messing J."/>
            <person name="Nelson A.B."/>
            <person name="Fuks G."/>
            <person name="Kavchok S."/>
            <person name="Keizer G."/>
            <person name="Linton E."/>
            <person name="Llaca V."/>
            <person name="Song R."/>
            <person name="Tanyolac B."/>
            <person name="Young S."/>
            <person name="Ho-Il K."/>
            <person name="Hahn J.H."/>
            <person name="Sangsakoo G."/>
            <person name="Vanavichit A."/>
            <person name="de Mattos Luiz.A.T."/>
            <person name="Zimmer P.D."/>
            <person name="Malone G."/>
            <person name="Dellagostin O."/>
            <person name="de Oliveira A.C."/>
            <person name="Bevan M."/>
            <person name="Bancroft I."/>
            <person name="Minx P."/>
            <person name="Cordum H."/>
            <person name="Wilson R."/>
            <person name="Cheng Z."/>
            <person name="Jin W."/>
            <person name="Jiang J."/>
            <person name="Leong S.A."/>
            <person name="Iwama H."/>
            <person name="Gojobori T."/>
            <person name="Itoh T."/>
            <person name="Niimura Y."/>
            <person name="Fujii Y."/>
            <person name="Habara T."/>
            <person name="Sakai H."/>
            <person name="Sato Y."/>
            <person name="Wilson G."/>
            <person name="Kumar K."/>
            <person name="McCouch S."/>
            <person name="Juretic N."/>
            <person name="Hoen D."/>
            <person name="Wright S."/>
            <person name="Bruskiewich R."/>
            <person name="Bureau T."/>
            <person name="Miyao A."/>
            <person name="Hirochika H."/>
            <person name="Nishikawa T."/>
            <person name="Kadowaki K."/>
            <person name="Sugiura M."/>
            <person name="Burr B."/>
            <person name="Sasaki T."/>
        </authorList>
    </citation>
    <scope>NUCLEOTIDE SEQUENCE [LARGE SCALE GENOMIC DNA]</scope>
    <source>
        <strain evidence="4">cv. Nipponbare</strain>
    </source>
</reference>
<reference evidence="3" key="2">
    <citation type="submission" date="2002-10" db="EMBL/GenBank/DDBJ databases">
        <title>Oryza sativa nipponbare(GA3) genomic DNA, chromosome 9, BAC clone:OSJNBa0024K20.</title>
        <authorList>
            <person name="Sasaki T."/>
            <person name="Matsumoto T."/>
            <person name="Katayose Y."/>
        </authorList>
    </citation>
    <scope>NUCLEOTIDE SEQUENCE</scope>
</reference>
<evidence type="ECO:0000313" key="2">
    <source>
        <dbReference type="EMBL" id="BAD33197.1"/>
    </source>
</evidence>
<dbReference type="EMBL" id="AP004736">
    <property type="protein sequence ID" value="BAD33197.1"/>
    <property type="molecule type" value="Genomic_DNA"/>
</dbReference>
<sequence length="110" mass="11085">MAAAEKAEMAAPPRAPSPVRACTGGMKKCRPSSSLALGCRGCGAGEVDGDDGCGSDGRRCPGDEGGVGGGGESRTLCRAGLHPSFIWRSVTGAHQPLGWAPPIKARSRPP</sequence>
<dbReference type="Proteomes" id="UP000000763">
    <property type="component" value="Chromosome 9"/>
</dbReference>
<proteinExistence type="predicted"/>
<dbReference type="AlphaFoldDB" id="Q69LI5"/>
<evidence type="ECO:0000256" key="1">
    <source>
        <dbReference type="SAM" id="MobiDB-lite"/>
    </source>
</evidence>